<evidence type="ECO:0000313" key="2">
    <source>
        <dbReference type="EMBL" id="ABF43465.1"/>
    </source>
</evidence>
<accession>Q1II35</accession>
<protein>
    <submittedName>
        <fullName evidence="2">Uncharacterized protein</fullName>
    </submittedName>
</protein>
<dbReference type="AlphaFoldDB" id="Q1II35"/>
<dbReference type="STRING" id="204669.Acid345_4465"/>
<feature type="transmembrane region" description="Helical" evidence="1">
    <location>
        <begin position="12"/>
        <end position="33"/>
    </location>
</feature>
<reference evidence="2 3" key="1">
    <citation type="journal article" date="2009" name="Appl. Environ. Microbiol.">
        <title>Three genomes from the phylum Acidobacteria provide insight into the lifestyles of these microorganisms in soils.</title>
        <authorList>
            <person name="Ward N.L."/>
            <person name="Challacombe J.F."/>
            <person name="Janssen P.H."/>
            <person name="Henrissat B."/>
            <person name="Coutinho P.M."/>
            <person name="Wu M."/>
            <person name="Xie G."/>
            <person name="Haft D.H."/>
            <person name="Sait M."/>
            <person name="Badger J."/>
            <person name="Barabote R.D."/>
            <person name="Bradley B."/>
            <person name="Brettin T.S."/>
            <person name="Brinkac L.M."/>
            <person name="Bruce D."/>
            <person name="Creasy T."/>
            <person name="Daugherty S.C."/>
            <person name="Davidsen T.M."/>
            <person name="DeBoy R.T."/>
            <person name="Detter J.C."/>
            <person name="Dodson R.J."/>
            <person name="Durkin A.S."/>
            <person name="Ganapathy A."/>
            <person name="Gwinn-Giglio M."/>
            <person name="Han C.S."/>
            <person name="Khouri H."/>
            <person name="Kiss H."/>
            <person name="Kothari S.P."/>
            <person name="Madupu R."/>
            <person name="Nelson K.E."/>
            <person name="Nelson W.C."/>
            <person name="Paulsen I."/>
            <person name="Penn K."/>
            <person name="Ren Q."/>
            <person name="Rosovitz M.J."/>
            <person name="Selengut J.D."/>
            <person name="Shrivastava S."/>
            <person name="Sullivan S.A."/>
            <person name="Tapia R."/>
            <person name="Thompson L.S."/>
            <person name="Watkins K.L."/>
            <person name="Yang Q."/>
            <person name="Yu C."/>
            <person name="Zafar N."/>
            <person name="Zhou L."/>
            <person name="Kuske C.R."/>
        </authorList>
    </citation>
    <scope>NUCLEOTIDE SEQUENCE [LARGE SCALE GENOMIC DNA]</scope>
    <source>
        <strain evidence="2 3">Ellin345</strain>
    </source>
</reference>
<keyword evidence="3" id="KW-1185">Reference proteome</keyword>
<organism evidence="2 3">
    <name type="scientific">Koribacter versatilis (strain Ellin345)</name>
    <dbReference type="NCBI Taxonomy" id="204669"/>
    <lineage>
        <taxon>Bacteria</taxon>
        <taxon>Pseudomonadati</taxon>
        <taxon>Acidobacteriota</taxon>
        <taxon>Terriglobia</taxon>
        <taxon>Terriglobales</taxon>
        <taxon>Candidatus Korobacteraceae</taxon>
        <taxon>Candidatus Korobacter</taxon>
    </lineage>
</organism>
<dbReference type="KEGG" id="aba:Acid345_4465"/>
<sequence>MPGPTPNLRFVHILRGTLILLMAGLVPAVLLTAYFAQRYIVWVLGVFAGGLLMVRFAFQLWPCPRCGKPFFRSGTWAGPNMFTKRCMHCQLSEAEDAIPSITEANKPE</sequence>
<proteinExistence type="predicted"/>
<dbReference type="EnsemblBacteria" id="ABF43465">
    <property type="protein sequence ID" value="ABF43465"/>
    <property type="gene ID" value="Acid345_4465"/>
</dbReference>
<dbReference type="HOGENOM" id="CLU_2193485_0_0_0"/>
<dbReference type="EMBL" id="CP000360">
    <property type="protein sequence ID" value="ABF43465.1"/>
    <property type="molecule type" value="Genomic_DNA"/>
</dbReference>
<evidence type="ECO:0000256" key="1">
    <source>
        <dbReference type="SAM" id="Phobius"/>
    </source>
</evidence>
<keyword evidence="1" id="KW-1133">Transmembrane helix</keyword>
<keyword evidence="1" id="KW-0812">Transmembrane</keyword>
<feature type="transmembrane region" description="Helical" evidence="1">
    <location>
        <begin position="39"/>
        <end position="58"/>
    </location>
</feature>
<evidence type="ECO:0000313" key="3">
    <source>
        <dbReference type="Proteomes" id="UP000002432"/>
    </source>
</evidence>
<dbReference type="RefSeq" id="WP_011525262.1">
    <property type="nucleotide sequence ID" value="NC_008009.1"/>
</dbReference>
<dbReference type="Proteomes" id="UP000002432">
    <property type="component" value="Chromosome"/>
</dbReference>
<dbReference type="OrthoDB" id="5344372at2"/>
<name>Q1II35_KORVE</name>
<gene>
    <name evidence="2" type="ordered locus">Acid345_4465</name>
</gene>
<keyword evidence="1" id="KW-0472">Membrane</keyword>